<dbReference type="EMBL" id="MT143369">
    <property type="protein sequence ID" value="QJA96083.1"/>
    <property type="molecule type" value="Genomic_DNA"/>
</dbReference>
<accession>A0A6M3LNA4</accession>
<gene>
    <name evidence="1" type="ORF">MM415B04941_0003</name>
</gene>
<proteinExistence type="predicted"/>
<sequence>MSIQEEKNLPSKKAKKCWKGIFNYRSGIERVYAYSYTKAQARLIMCRRLAKQHEVHPSVVLGMFDGSKDNFIIGEEKKDE</sequence>
<organism evidence="1">
    <name type="scientific">viral metagenome</name>
    <dbReference type="NCBI Taxonomy" id="1070528"/>
    <lineage>
        <taxon>unclassified sequences</taxon>
        <taxon>metagenomes</taxon>
        <taxon>organismal metagenomes</taxon>
    </lineage>
</organism>
<protein>
    <submittedName>
        <fullName evidence="1">Uncharacterized protein</fullName>
    </submittedName>
</protein>
<name>A0A6M3LNA4_9ZZZZ</name>
<evidence type="ECO:0000313" key="1">
    <source>
        <dbReference type="EMBL" id="QJA96083.1"/>
    </source>
</evidence>
<reference evidence="1" key="1">
    <citation type="submission" date="2020-03" db="EMBL/GenBank/DDBJ databases">
        <title>The deep terrestrial virosphere.</title>
        <authorList>
            <person name="Holmfeldt K."/>
            <person name="Nilsson E."/>
            <person name="Simone D."/>
            <person name="Lopez-Fernandez M."/>
            <person name="Wu X."/>
            <person name="de Brujin I."/>
            <person name="Lundin D."/>
            <person name="Andersson A."/>
            <person name="Bertilsson S."/>
            <person name="Dopson M."/>
        </authorList>
    </citation>
    <scope>NUCLEOTIDE SEQUENCE</scope>
    <source>
        <strain evidence="1">MM415B04941</strain>
    </source>
</reference>
<dbReference type="AlphaFoldDB" id="A0A6M3LNA4"/>